<evidence type="ECO:0000256" key="1">
    <source>
        <dbReference type="SAM" id="MobiDB-lite"/>
    </source>
</evidence>
<dbReference type="EMBL" id="BARU01018686">
    <property type="protein sequence ID" value="GAH59357.1"/>
    <property type="molecule type" value="Genomic_DNA"/>
</dbReference>
<proteinExistence type="predicted"/>
<organism evidence="2">
    <name type="scientific">marine sediment metagenome</name>
    <dbReference type="NCBI Taxonomy" id="412755"/>
    <lineage>
        <taxon>unclassified sequences</taxon>
        <taxon>metagenomes</taxon>
        <taxon>ecological metagenomes</taxon>
    </lineage>
</organism>
<dbReference type="AlphaFoldDB" id="X1GQ79"/>
<accession>X1GQ79</accession>
<sequence>AKEEISIQPETFTPQKEVPAVAETSLSDVADIETKIPPKEERTKLWEKLQESYTSDKKQKTVSPTIEEELPPTIEEPSAILQEEKFVETPSVELEAEVKPEEIPLVKEAEEKPLTEKEKIEKEAKRLARSLVKDILLYHSDKVEIGLKQGNLAHLIGNEIRKSWRFYKDNFPLEKTGNVNYFKNALNEIIGKGKQIFK</sequence>
<feature type="region of interest" description="Disordered" evidence="1">
    <location>
        <begin position="1"/>
        <end position="20"/>
    </location>
</feature>
<feature type="non-terminal residue" evidence="2">
    <location>
        <position position="1"/>
    </location>
</feature>
<protein>
    <submittedName>
        <fullName evidence="2">Uncharacterized protein</fullName>
    </submittedName>
</protein>
<comment type="caution">
    <text evidence="2">The sequence shown here is derived from an EMBL/GenBank/DDBJ whole genome shotgun (WGS) entry which is preliminary data.</text>
</comment>
<reference evidence="2" key="1">
    <citation type="journal article" date="2014" name="Front. Microbiol.">
        <title>High frequency of phylogenetically diverse reductive dehalogenase-homologous genes in deep subseafloor sedimentary metagenomes.</title>
        <authorList>
            <person name="Kawai M."/>
            <person name="Futagami T."/>
            <person name="Toyoda A."/>
            <person name="Takaki Y."/>
            <person name="Nishi S."/>
            <person name="Hori S."/>
            <person name="Arai W."/>
            <person name="Tsubouchi T."/>
            <person name="Morono Y."/>
            <person name="Uchiyama I."/>
            <person name="Ito T."/>
            <person name="Fujiyama A."/>
            <person name="Inagaki F."/>
            <person name="Takami H."/>
        </authorList>
    </citation>
    <scope>NUCLEOTIDE SEQUENCE</scope>
    <source>
        <strain evidence="2">Expedition CK06-06</strain>
    </source>
</reference>
<evidence type="ECO:0000313" key="2">
    <source>
        <dbReference type="EMBL" id="GAH59357.1"/>
    </source>
</evidence>
<name>X1GQ79_9ZZZZ</name>
<gene>
    <name evidence="2" type="ORF">S03H2_30863</name>
</gene>